<dbReference type="InterPro" id="IPR006527">
    <property type="entry name" value="F-box-assoc_dom_typ1"/>
</dbReference>
<organism evidence="2 3">
    <name type="scientific">Microthlaspi erraticum</name>
    <dbReference type="NCBI Taxonomy" id="1685480"/>
    <lineage>
        <taxon>Eukaryota</taxon>
        <taxon>Viridiplantae</taxon>
        <taxon>Streptophyta</taxon>
        <taxon>Embryophyta</taxon>
        <taxon>Tracheophyta</taxon>
        <taxon>Spermatophyta</taxon>
        <taxon>Magnoliopsida</taxon>
        <taxon>eudicotyledons</taxon>
        <taxon>Gunneridae</taxon>
        <taxon>Pentapetalae</taxon>
        <taxon>rosids</taxon>
        <taxon>malvids</taxon>
        <taxon>Brassicales</taxon>
        <taxon>Brassicaceae</taxon>
        <taxon>Coluteocarpeae</taxon>
        <taxon>Microthlaspi</taxon>
    </lineage>
</organism>
<dbReference type="SUPFAM" id="SSF50965">
    <property type="entry name" value="Galactose oxidase, central domain"/>
    <property type="match status" value="1"/>
</dbReference>
<evidence type="ECO:0000313" key="2">
    <source>
        <dbReference type="EMBL" id="CAA7033137.1"/>
    </source>
</evidence>
<dbReference type="InterPro" id="IPR050796">
    <property type="entry name" value="SCF_F-box_component"/>
</dbReference>
<sequence length="385" mass="44718">MVLPSDLVEEILYRIPLESVCRFKSVCKQWYVFFNDKRFMYKHLDLSKERVIGFDQKSFQLLNVEPKALLSLPTPDELHEYTIGETIHCDGLLLCKCIEKRVENRFDGYLYGKTRKLAVWNPVLNRVMWIEPSSPYKTGEFYGFGYDNVSRDNYKILRIHTKCDGQGKLSPEVEIYEFKSKLWRSVNATLDWDSLRGAVSMNGDVYWIAEKKINDFQIELLIQSFDFSTETFKPICCIPDGVDCSRWSSTTIVLSGFGGDRLSLLQRPECVKFEVWVTSKLTDDGIVSWSKYFNVTPDPLILFSDFRTNFILKTGKSKIMLWCEERRVKKKDIYITFYELGGEGEIKKQVEFTRPGDSACHVTVPRWGDDRACNVYVPSLVSLPE</sequence>
<accession>A0A6D2IVB3</accession>
<dbReference type="Pfam" id="PF07734">
    <property type="entry name" value="FBA_1"/>
    <property type="match status" value="1"/>
</dbReference>
<dbReference type="SUPFAM" id="SSF81383">
    <property type="entry name" value="F-box domain"/>
    <property type="match status" value="1"/>
</dbReference>
<dbReference type="CDD" id="cd22157">
    <property type="entry name" value="F-box_AtFBW1-like"/>
    <property type="match status" value="1"/>
</dbReference>
<evidence type="ECO:0000313" key="3">
    <source>
        <dbReference type="Proteomes" id="UP000467841"/>
    </source>
</evidence>
<dbReference type="EMBL" id="CACVBM020001129">
    <property type="protein sequence ID" value="CAA7033137.1"/>
    <property type="molecule type" value="Genomic_DNA"/>
</dbReference>
<reference evidence="2" key="1">
    <citation type="submission" date="2020-01" db="EMBL/GenBank/DDBJ databases">
        <authorList>
            <person name="Mishra B."/>
        </authorList>
    </citation>
    <scope>NUCLEOTIDE SEQUENCE [LARGE SCALE GENOMIC DNA]</scope>
</reference>
<dbReference type="Gene3D" id="1.20.1280.50">
    <property type="match status" value="1"/>
</dbReference>
<dbReference type="PANTHER" id="PTHR31672:SF10">
    <property type="entry name" value="F-BOX DOMAIN-CONTAINING PROTEIN"/>
    <property type="match status" value="1"/>
</dbReference>
<protein>
    <recommendedName>
        <fullName evidence="1">F-box domain-containing protein</fullName>
    </recommendedName>
</protein>
<dbReference type="PANTHER" id="PTHR31672">
    <property type="entry name" value="BNACNNG10540D PROTEIN"/>
    <property type="match status" value="1"/>
</dbReference>
<dbReference type="OrthoDB" id="1029033at2759"/>
<comment type="caution">
    <text evidence="2">The sequence shown here is derived from an EMBL/GenBank/DDBJ whole genome shotgun (WGS) entry which is preliminary data.</text>
</comment>
<dbReference type="NCBIfam" id="TIGR01640">
    <property type="entry name" value="F_box_assoc_1"/>
    <property type="match status" value="1"/>
</dbReference>
<proteinExistence type="predicted"/>
<gene>
    <name evidence="2" type="ORF">MERR_LOCUS20372</name>
</gene>
<dbReference type="InterPro" id="IPR036047">
    <property type="entry name" value="F-box-like_dom_sf"/>
</dbReference>
<dbReference type="InterPro" id="IPR011043">
    <property type="entry name" value="Gal_Oxase/kelch_b-propeller"/>
</dbReference>
<dbReference type="PROSITE" id="PS50181">
    <property type="entry name" value="FBOX"/>
    <property type="match status" value="1"/>
</dbReference>
<dbReference type="Proteomes" id="UP000467841">
    <property type="component" value="Unassembled WGS sequence"/>
</dbReference>
<evidence type="ECO:0000259" key="1">
    <source>
        <dbReference type="PROSITE" id="PS50181"/>
    </source>
</evidence>
<dbReference type="SMART" id="SM00256">
    <property type="entry name" value="FBOX"/>
    <property type="match status" value="1"/>
</dbReference>
<keyword evidence="3" id="KW-1185">Reference proteome</keyword>
<dbReference type="AlphaFoldDB" id="A0A6D2IVB3"/>
<feature type="domain" description="F-box" evidence="1">
    <location>
        <begin position="1"/>
        <end position="44"/>
    </location>
</feature>
<dbReference type="Pfam" id="PF00646">
    <property type="entry name" value="F-box"/>
    <property type="match status" value="1"/>
</dbReference>
<dbReference type="InterPro" id="IPR001810">
    <property type="entry name" value="F-box_dom"/>
</dbReference>
<dbReference type="InterPro" id="IPR017451">
    <property type="entry name" value="F-box-assoc_interact_dom"/>
</dbReference>
<name>A0A6D2IVB3_9BRAS</name>